<organism evidence="6 7">
    <name type="scientific">Solidesulfovibrio magneticus str. Maddingley MBC34</name>
    <dbReference type="NCBI Taxonomy" id="1206767"/>
    <lineage>
        <taxon>Bacteria</taxon>
        <taxon>Pseudomonadati</taxon>
        <taxon>Thermodesulfobacteriota</taxon>
        <taxon>Desulfovibrionia</taxon>
        <taxon>Desulfovibrionales</taxon>
        <taxon>Desulfovibrionaceae</taxon>
        <taxon>Solidesulfovibrio</taxon>
    </lineage>
</organism>
<dbReference type="Pfam" id="PF01520">
    <property type="entry name" value="Amidase_3"/>
    <property type="match status" value="1"/>
</dbReference>
<evidence type="ECO:0000256" key="1">
    <source>
        <dbReference type="ARBA" id="ARBA00001561"/>
    </source>
</evidence>
<dbReference type="PATRIC" id="fig|1206767.3.peg.3424"/>
<dbReference type="AlphaFoldDB" id="K6H5P5"/>
<comment type="caution">
    <text evidence="6">The sequence shown here is derived from an EMBL/GenBank/DDBJ whole genome shotgun (WGS) entry which is preliminary data.</text>
</comment>
<evidence type="ECO:0000256" key="2">
    <source>
        <dbReference type="ARBA" id="ARBA00011901"/>
    </source>
</evidence>
<evidence type="ECO:0000313" key="7">
    <source>
        <dbReference type="Proteomes" id="UP000006272"/>
    </source>
</evidence>
<dbReference type="GO" id="GO:0009253">
    <property type="term" value="P:peptidoglycan catabolic process"/>
    <property type="evidence" value="ECO:0007669"/>
    <property type="project" value="InterPro"/>
</dbReference>
<gene>
    <name evidence="6" type="ORF">B193_3499</name>
</gene>
<dbReference type="CDD" id="cd02696">
    <property type="entry name" value="MurNAc-LAA"/>
    <property type="match status" value="1"/>
</dbReference>
<dbReference type="GO" id="GO:0008745">
    <property type="term" value="F:N-acetylmuramoyl-L-alanine amidase activity"/>
    <property type="evidence" value="ECO:0007669"/>
    <property type="project" value="UniProtKB-EC"/>
</dbReference>
<proteinExistence type="predicted"/>
<feature type="signal peptide" evidence="4">
    <location>
        <begin position="1"/>
        <end position="33"/>
    </location>
</feature>
<dbReference type="InterPro" id="IPR002508">
    <property type="entry name" value="MurNAc-LAA_cat"/>
</dbReference>
<dbReference type="EMBL" id="ALAO01000337">
    <property type="protein sequence ID" value="EKO37823.1"/>
    <property type="molecule type" value="Genomic_DNA"/>
</dbReference>
<dbReference type="Gene3D" id="3.40.630.40">
    <property type="entry name" value="Zn-dependent exopeptidases"/>
    <property type="match status" value="1"/>
</dbReference>
<dbReference type="SUPFAM" id="SSF53187">
    <property type="entry name" value="Zn-dependent exopeptidases"/>
    <property type="match status" value="1"/>
</dbReference>
<feature type="domain" description="MurNAc-LAA" evidence="5">
    <location>
        <begin position="102"/>
        <end position="250"/>
    </location>
</feature>
<evidence type="ECO:0000313" key="6">
    <source>
        <dbReference type="EMBL" id="EKO37823.1"/>
    </source>
</evidence>
<dbReference type="Proteomes" id="UP000006272">
    <property type="component" value="Unassembled WGS sequence"/>
</dbReference>
<dbReference type="SMART" id="SM00646">
    <property type="entry name" value="Ami_3"/>
    <property type="match status" value="1"/>
</dbReference>
<evidence type="ECO:0000259" key="5">
    <source>
        <dbReference type="SMART" id="SM00646"/>
    </source>
</evidence>
<evidence type="ECO:0000256" key="3">
    <source>
        <dbReference type="ARBA" id="ARBA00022801"/>
    </source>
</evidence>
<feature type="chain" id="PRO_5003891602" description="N-acetylmuramoyl-L-alanine amidase" evidence="4">
    <location>
        <begin position="34"/>
        <end position="258"/>
    </location>
</feature>
<dbReference type="EC" id="3.5.1.28" evidence="2"/>
<dbReference type="InterPro" id="IPR050695">
    <property type="entry name" value="N-acetylmuramoyl_amidase_3"/>
</dbReference>
<protein>
    <recommendedName>
        <fullName evidence="2">N-acetylmuramoyl-L-alanine amidase</fullName>
        <ecNumber evidence="2">3.5.1.28</ecNumber>
    </recommendedName>
</protein>
<accession>K6H5P5</accession>
<dbReference type="GO" id="GO:0030288">
    <property type="term" value="C:outer membrane-bounded periplasmic space"/>
    <property type="evidence" value="ECO:0007669"/>
    <property type="project" value="TreeGrafter"/>
</dbReference>
<dbReference type="PANTHER" id="PTHR30404">
    <property type="entry name" value="N-ACETYLMURAMOYL-L-ALANINE AMIDASE"/>
    <property type="match status" value="1"/>
</dbReference>
<name>K6H5P5_9BACT</name>
<comment type="catalytic activity">
    <reaction evidence="1">
        <text>Hydrolyzes the link between N-acetylmuramoyl residues and L-amino acid residues in certain cell-wall glycopeptides.</text>
        <dbReference type="EC" id="3.5.1.28"/>
    </reaction>
</comment>
<dbReference type="PANTHER" id="PTHR30404:SF0">
    <property type="entry name" value="N-ACETYLMURAMOYL-L-ALANINE AMIDASE AMIC"/>
    <property type="match status" value="1"/>
</dbReference>
<sequence length="258" mass="26813">MGATTSFCRLRRVCLTLVITAILLAGLSGVARAGCKPAELVVAIDAGHGPKSPGATSASGQPEYAFNKRLAAAVKDALIQAGFAKAFLIDPVGKDLPPASRAARANAAKAGLLISIHHDSAQPQFFTTAVIDGTTRRVCDRFAGYGVFYSGRNKQAASSLELAKAIGRELAASGLPFSPHHAADIPGEGRPIVDPIAGVYRYDGLAVLHAANMPAVLVEAGVIVNPAEEHALATEARQTQTARAIARAVSAWCRERGK</sequence>
<keyword evidence="4" id="KW-0732">Signal</keyword>
<keyword evidence="3" id="KW-0378">Hydrolase</keyword>
<evidence type="ECO:0000256" key="4">
    <source>
        <dbReference type="SAM" id="SignalP"/>
    </source>
</evidence>
<reference evidence="6 7" key="1">
    <citation type="submission" date="2012-07" db="EMBL/GenBank/DDBJ databases">
        <title>Draft genome sequence of Desulfovibrio magneticus str. Maddingley MBC34 obtained from a metagenomic sequence of a methanogenic enrichment isolated from coal-seam formation water in Victoria, Australia.</title>
        <authorList>
            <person name="Greenfield P."/>
            <person name="Hendry P."/>
            <person name="Li D."/>
            <person name="Rosewarne C.P."/>
            <person name="Tran-Dinh N."/>
            <person name="Elbourne L.D.H."/>
            <person name="Paulsen I.T."/>
            <person name="Midgley D.J."/>
        </authorList>
    </citation>
    <scope>NUCLEOTIDE SEQUENCE [LARGE SCALE GENOMIC DNA]</scope>
    <source>
        <strain evidence="7">Maddingley MBC34</strain>
    </source>
</reference>